<sequence>MSPVDYVKIYLELDWSLIPIIPKTKKPPIPWTEFQTRRATLAEVTNWINKGWYLAVVTGDISGVLVVDDDRVKHGLKEWDLTSPVIAISESKGKHYYFRYDRDIHSHSNATLRIDLKGWHSYALVPPFNGRQWISQDFDNLTPLSDEIVRLIHFDDCKFGKSGIRKPLNMADFVDIEEGARNDSLYKLACSVFNKLDKDTGTRVLVGVNLTYKPPLGESEFNHQVSQAWEFIQSSIEKQGSPKSADLSERRTDTSNAEKINELFGSNVRFDHRRKRWLIWKGHRWQPDIDGDISRKAMQAAKKRYHEVAEIDDYEKRKKAVAWAMQSENKTRLDAAIGIAKSLVPIADSGDNWDTNPMLLSCPNGIVDLTTATLREGRSEDRITMATAVNFDPNAACPLWEKFINEVFENNEELIRYVNKSLGYSISGNVREQVVFFCFGVGANGKSVLFSTIREILKDYAYSAPASMFQRNSMATATNDVASIEFRRFLMSSEILSSTKINELRLKKWSGGDQETARYLYSEFFSFYPVCKIWLFVNHKPQVEDDSFGFWRRMRLIPFNRVFKLSEQDKDLPQKLKGEFPGILNWLVKGCLLWQKEGLLPLPEIISEATGAYQQENDDLAEFVSDACVESDEIVTKASVLYTAYKKWAEEQKLTGKDLFSKTAFGRRMGDRFPKKREKTGICYRGIGIKNDLISQNNVGLYAGLTPKCMVGTQNTKTSYINPCKGSLLKNATNPTYHTPAEDDTVLDPSSVFDGNLPDLDSVEEQQ</sequence>
<dbReference type="Pfam" id="PF03288">
    <property type="entry name" value="Pox_D5"/>
    <property type="match status" value="1"/>
</dbReference>
<dbReference type="SMART" id="SM00885">
    <property type="entry name" value="D5_N"/>
    <property type="match status" value="1"/>
</dbReference>
<feature type="domain" description="SF3 helicase" evidence="6">
    <location>
        <begin position="413"/>
        <end position="572"/>
    </location>
</feature>
<dbReference type="Gene3D" id="3.30.720.160">
    <property type="entry name" value="Bifunctional DNA primase/polymerase, N-terminal"/>
    <property type="match status" value="1"/>
</dbReference>
<dbReference type="NCBIfam" id="TIGR01613">
    <property type="entry name" value="primase_Cterm"/>
    <property type="match status" value="1"/>
</dbReference>
<comment type="caution">
    <text evidence="7">The sequence shown here is derived from an EMBL/GenBank/DDBJ whole genome shotgun (WGS) entry which is preliminary data.</text>
</comment>
<dbReference type="InterPro" id="IPR015330">
    <property type="entry name" value="DNA_primase/pol_bifunc_N"/>
</dbReference>
<dbReference type="PANTHER" id="PTHR35372:SF2">
    <property type="entry name" value="SF3 HELICASE DOMAIN-CONTAINING PROTEIN"/>
    <property type="match status" value="1"/>
</dbReference>
<reference evidence="7 8" key="1">
    <citation type="journal article" date="2015" name="Nature">
        <title>rRNA introns, odd ribosomes, and small enigmatic genomes across a large radiation of phyla.</title>
        <authorList>
            <person name="Brown C.T."/>
            <person name="Hug L.A."/>
            <person name="Thomas B.C."/>
            <person name="Sharon I."/>
            <person name="Castelle C.J."/>
            <person name="Singh A."/>
            <person name="Wilkins M.J."/>
            <person name="Williams K.H."/>
            <person name="Banfield J.F."/>
        </authorList>
    </citation>
    <scope>NUCLEOTIDE SEQUENCE [LARGE SCALE GENOMIC DNA]</scope>
</reference>
<dbReference type="Proteomes" id="UP000033947">
    <property type="component" value="Unassembled WGS sequence"/>
</dbReference>
<evidence type="ECO:0000259" key="6">
    <source>
        <dbReference type="PROSITE" id="PS51206"/>
    </source>
</evidence>
<dbReference type="InterPro" id="IPR006500">
    <property type="entry name" value="Helicase_put_C_phage/plasmid"/>
</dbReference>
<dbReference type="Gene3D" id="3.40.50.300">
    <property type="entry name" value="P-loop containing nucleotide triphosphate hydrolases"/>
    <property type="match status" value="1"/>
</dbReference>
<dbReference type="AlphaFoldDB" id="A0A0G0VQR7"/>
<keyword evidence="4" id="KW-0067">ATP-binding</keyword>
<dbReference type="GO" id="GO:0004386">
    <property type="term" value="F:helicase activity"/>
    <property type="evidence" value="ECO:0007669"/>
    <property type="project" value="UniProtKB-KW"/>
</dbReference>
<gene>
    <name evidence="7" type="ORF">UU55_C0004G0018</name>
</gene>
<evidence type="ECO:0000256" key="2">
    <source>
        <dbReference type="ARBA" id="ARBA00022801"/>
    </source>
</evidence>
<dbReference type="InterPro" id="IPR051620">
    <property type="entry name" value="ORF904-like_C"/>
</dbReference>
<dbReference type="SUPFAM" id="SSF56747">
    <property type="entry name" value="Prim-pol domain"/>
    <property type="match status" value="1"/>
</dbReference>
<evidence type="ECO:0000313" key="8">
    <source>
        <dbReference type="Proteomes" id="UP000033947"/>
    </source>
</evidence>
<name>A0A0G0VQR7_UNCKA</name>
<evidence type="ECO:0000256" key="5">
    <source>
        <dbReference type="SAM" id="MobiDB-lite"/>
    </source>
</evidence>
<dbReference type="CDD" id="cd04859">
    <property type="entry name" value="Prim_Pol"/>
    <property type="match status" value="1"/>
</dbReference>
<evidence type="ECO:0000313" key="7">
    <source>
        <dbReference type="EMBL" id="KKS03229.1"/>
    </source>
</evidence>
<protein>
    <submittedName>
        <fullName evidence="7">Phage/plasmid primase, P4 family</fullName>
    </submittedName>
</protein>
<evidence type="ECO:0000256" key="3">
    <source>
        <dbReference type="ARBA" id="ARBA00022806"/>
    </source>
</evidence>
<dbReference type="GO" id="GO:0016787">
    <property type="term" value="F:hydrolase activity"/>
    <property type="evidence" value="ECO:0007669"/>
    <property type="project" value="UniProtKB-KW"/>
</dbReference>
<keyword evidence="2" id="KW-0378">Hydrolase</keyword>
<dbReference type="InterPro" id="IPR004968">
    <property type="entry name" value="DNA_primase/NTPase_C"/>
</dbReference>
<dbReference type="InterPro" id="IPR014015">
    <property type="entry name" value="Helicase_SF3_DNA-vir"/>
</dbReference>
<feature type="region of interest" description="Disordered" evidence="5">
    <location>
        <begin position="735"/>
        <end position="767"/>
    </location>
</feature>
<dbReference type="Pfam" id="PF09250">
    <property type="entry name" value="Prim-Pol"/>
    <property type="match status" value="1"/>
</dbReference>
<organism evidence="7 8">
    <name type="scientific">candidate division WWE3 bacterium GW2011_GWC2_41_23</name>
    <dbReference type="NCBI Taxonomy" id="1619123"/>
    <lineage>
        <taxon>Bacteria</taxon>
        <taxon>Katanobacteria</taxon>
    </lineage>
</organism>
<dbReference type="PANTHER" id="PTHR35372">
    <property type="entry name" value="ATP BINDING PROTEIN-RELATED"/>
    <property type="match status" value="1"/>
</dbReference>
<proteinExistence type="predicted"/>
<dbReference type="EMBL" id="LCBB01000004">
    <property type="protein sequence ID" value="KKS03229.1"/>
    <property type="molecule type" value="Genomic_DNA"/>
</dbReference>
<dbReference type="InterPro" id="IPR014818">
    <property type="entry name" value="Phage/plasmid_primase_P4_C"/>
</dbReference>
<accession>A0A0G0VQR7</accession>
<evidence type="ECO:0000256" key="1">
    <source>
        <dbReference type="ARBA" id="ARBA00022741"/>
    </source>
</evidence>
<dbReference type="PROSITE" id="PS51206">
    <property type="entry name" value="SF3_HELICASE_1"/>
    <property type="match status" value="1"/>
</dbReference>
<dbReference type="SMART" id="SM00943">
    <property type="entry name" value="Prim-Pol"/>
    <property type="match status" value="1"/>
</dbReference>
<dbReference type="GO" id="GO:0005524">
    <property type="term" value="F:ATP binding"/>
    <property type="evidence" value="ECO:0007669"/>
    <property type="project" value="UniProtKB-KW"/>
</dbReference>
<dbReference type="Pfam" id="PF08706">
    <property type="entry name" value="D5_N"/>
    <property type="match status" value="1"/>
</dbReference>
<keyword evidence="1" id="KW-0547">Nucleotide-binding</keyword>
<evidence type="ECO:0000256" key="4">
    <source>
        <dbReference type="ARBA" id="ARBA00022840"/>
    </source>
</evidence>
<dbReference type="InterPro" id="IPR027417">
    <property type="entry name" value="P-loop_NTPase"/>
</dbReference>
<keyword evidence="3" id="KW-0347">Helicase</keyword>